<keyword evidence="1" id="KW-0833">Ubl conjugation pathway</keyword>
<dbReference type="OrthoDB" id="2153609at2759"/>
<dbReference type="SMART" id="SM00256">
    <property type="entry name" value="FBOX"/>
    <property type="match status" value="1"/>
</dbReference>
<dbReference type="Gene3D" id="1.20.1280.50">
    <property type="match status" value="1"/>
</dbReference>
<accession>A0A8S3Z495</accession>
<dbReference type="InterPro" id="IPR006553">
    <property type="entry name" value="Leu-rich_rpt_Cys-con_subtyp"/>
</dbReference>
<dbReference type="Pfam" id="PF12937">
    <property type="entry name" value="F-box-like"/>
    <property type="match status" value="1"/>
</dbReference>
<dbReference type="FunFam" id="3.80.10.10:FF:000152">
    <property type="entry name" value="F-box/LRR-repeat protein 4 isoform X1"/>
    <property type="match status" value="1"/>
</dbReference>
<sequence>MATSPEEYSAFQSLILNSSEYYRQVQKNTGDVSPIGDCLIRLEGQEVTDFSSQYGSECSISYVAHNLAGKASVFPSYGDYTQACVFRTYGPWWQLAPSGRKRYQRTPSDFTSEDFIEVSFSECLFPVRIEVYETFNPGAIVRILACDRDGGSDIDRGKITWVTLWSGKPRPCRQRPRIFAPHLKKTDFATNLIRLELCHRYLDYYTELDGIKLVGTKTPPCDEVCIHQPVILDCSDEADGTLPAELQREIPENDNRNGQSVDSLVDHIGDLSVVTDDSSFITHLPKEIIQLILSYLDLRDLCHLSQTCSLLREHCYDPLLYIDLNLQPFWMQVSNDSLISLIPRCKHTQRLNLSWLGKGSHLCHSHIKRLLESCTEDLCTLELASCNFVDSNLLKIVIETSSNLVELNLSSCTKIEDFSIFSVVPLRKLKYLNVYRTKMDTTSIIAVLRLSPDLEHLNIASCLHMNSHINLILMEIGTHSKKLKSLDLWRMKTVNSEGLSHIYNNCPYLEELDVGWCIELKSENQCFINLARKCRRLKKLFLTANRTIRDADLIALANNCPLLEQLDILGTREVTKQAIICVLETCKNLILLDVSFCLGISASDACSWRATYPRRAIKISFQNISSS</sequence>
<feature type="domain" description="F-box" evidence="2">
    <location>
        <begin position="278"/>
        <end position="324"/>
    </location>
</feature>
<dbReference type="InterPro" id="IPR057207">
    <property type="entry name" value="FBXL15_LRR"/>
</dbReference>
<name>A0A8S3Z495_9EUPU</name>
<comment type="caution">
    <text evidence="3">The sequence shown here is derived from an EMBL/GenBank/DDBJ whole genome shotgun (WGS) entry which is preliminary data.</text>
</comment>
<evidence type="ECO:0000313" key="4">
    <source>
        <dbReference type="Proteomes" id="UP000678393"/>
    </source>
</evidence>
<evidence type="ECO:0000259" key="2">
    <source>
        <dbReference type="PROSITE" id="PS50181"/>
    </source>
</evidence>
<dbReference type="SUPFAM" id="SSF81383">
    <property type="entry name" value="F-box domain"/>
    <property type="match status" value="1"/>
</dbReference>
<organism evidence="3 4">
    <name type="scientific">Candidula unifasciata</name>
    <dbReference type="NCBI Taxonomy" id="100452"/>
    <lineage>
        <taxon>Eukaryota</taxon>
        <taxon>Metazoa</taxon>
        <taxon>Spiralia</taxon>
        <taxon>Lophotrochozoa</taxon>
        <taxon>Mollusca</taxon>
        <taxon>Gastropoda</taxon>
        <taxon>Heterobranchia</taxon>
        <taxon>Euthyneura</taxon>
        <taxon>Panpulmonata</taxon>
        <taxon>Eupulmonata</taxon>
        <taxon>Stylommatophora</taxon>
        <taxon>Helicina</taxon>
        <taxon>Helicoidea</taxon>
        <taxon>Geomitridae</taxon>
        <taxon>Candidula</taxon>
    </lineage>
</organism>
<evidence type="ECO:0000313" key="3">
    <source>
        <dbReference type="EMBL" id="CAG5122420.1"/>
    </source>
</evidence>
<dbReference type="SUPFAM" id="SSF52047">
    <property type="entry name" value="RNI-like"/>
    <property type="match status" value="1"/>
</dbReference>
<dbReference type="CDD" id="cd22117">
    <property type="entry name" value="F-box_FBXL4"/>
    <property type="match status" value="1"/>
</dbReference>
<dbReference type="PANTHER" id="PTHR13318:SF152">
    <property type="entry name" value="F-BOX_LRR-REPEAT PROTEIN 4"/>
    <property type="match status" value="1"/>
</dbReference>
<evidence type="ECO:0000256" key="1">
    <source>
        <dbReference type="ARBA" id="ARBA00022786"/>
    </source>
</evidence>
<dbReference type="PANTHER" id="PTHR13318">
    <property type="entry name" value="PARTNER OF PAIRED, ISOFORM B-RELATED"/>
    <property type="match status" value="1"/>
</dbReference>
<dbReference type="InterPro" id="IPR036047">
    <property type="entry name" value="F-box-like_dom_sf"/>
</dbReference>
<dbReference type="AlphaFoldDB" id="A0A8S3Z495"/>
<gene>
    <name evidence="3" type="ORF">CUNI_LOCUS7978</name>
</gene>
<keyword evidence="4" id="KW-1185">Reference proteome</keyword>
<protein>
    <recommendedName>
        <fullName evidence="2">F-box domain-containing protein</fullName>
    </recommendedName>
</protein>
<dbReference type="GO" id="GO:0031146">
    <property type="term" value="P:SCF-dependent proteasomal ubiquitin-dependent protein catabolic process"/>
    <property type="evidence" value="ECO:0007669"/>
    <property type="project" value="TreeGrafter"/>
</dbReference>
<proteinExistence type="predicted"/>
<dbReference type="PROSITE" id="PS50181">
    <property type="entry name" value="FBOX"/>
    <property type="match status" value="1"/>
</dbReference>
<dbReference type="Proteomes" id="UP000678393">
    <property type="component" value="Unassembled WGS sequence"/>
</dbReference>
<dbReference type="EMBL" id="CAJHNH020001282">
    <property type="protein sequence ID" value="CAG5122420.1"/>
    <property type="molecule type" value="Genomic_DNA"/>
</dbReference>
<dbReference type="InterPro" id="IPR001810">
    <property type="entry name" value="F-box_dom"/>
</dbReference>
<dbReference type="InterPro" id="IPR032675">
    <property type="entry name" value="LRR_dom_sf"/>
</dbReference>
<dbReference type="Pfam" id="PF25372">
    <property type="entry name" value="DUF7885"/>
    <property type="match status" value="1"/>
</dbReference>
<reference evidence="3" key="1">
    <citation type="submission" date="2021-04" db="EMBL/GenBank/DDBJ databases">
        <authorList>
            <consortium name="Molecular Ecology Group"/>
        </authorList>
    </citation>
    <scope>NUCLEOTIDE SEQUENCE</scope>
</reference>
<dbReference type="SMART" id="SM00367">
    <property type="entry name" value="LRR_CC"/>
    <property type="match status" value="5"/>
</dbReference>
<dbReference type="GO" id="GO:0019005">
    <property type="term" value="C:SCF ubiquitin ligase complex"/>
    <property type="evidence" value="ECO:0007669"/>
    <property type="project" value="TreeGrafter"/>
</dbReference>
<dbReference type="Gene3D" id="3.80.10.10">
    <property type="entry name" value="Ribonuclease Inhibitor"/>
    <property type="match status" value="2"/>
</dbReference>